<evidence type="ECO:0000313" key="2">
    <source>
        <dbReference type="EMBL" id="CAA6828655.1"/>
    </source>
</evidence>
<protein>
    <recommendedName>
        <fullName evidence="1">DUF403 domain-containing protein</fullName>
    </recommendedName>
</protein>
<sequence length="327" mass="38032">MLARNAERVYWLGRYVERIENTARLLNAFSHVMMDLPQSKKLRWDMLLKIMSSEQGFTKKHDEYLTENIITFLLVDADNPGSIRSSVKAARENARTCRDIIPLESWEVLNELNLLVKRSMDKALNRRYRYQFIEDIIGLCQQFNGMIYNTLSRNQSFDFLIMGNLVERADMTTRILDVAAGILLRRNSDVQTFDTVIWSEILKATSALTMYRTMNGPRISPENVLYFMLCEEEFPRSMKFCLSVMRGLVSVLPRNESFCEQLSRVEKQLALCEDKIIIEPEELHIFFDEVQKGLSALHNEIANIWFLKAYDSTPALSHSQTQTQTQT</sequence>
<name>A0A6S6U288_9GAMM</name>
<dbReference type="InterPro" id="IPR007296">
    <property type="entry name" value="DUF403"/>
</dbReference>
<dbReference type="PANTHER" id="PTHR34595:SF7">
    <property type="entry name" value="SLL1039 PROTEIN"/>
    <property type="match status" value="1"/>
</dbReference>
<proteinExistence type="predicted"/>
<reference evidence="2" key="1">
    <citation type="submission" date="2020-01" db="EMBL/GenBank/DDBJ databases">
        <authorList>
            <person name="Meier V. D."/>
            <person name="Meier V D."/>
        </authorList>
    </citation>
    <scope>NUCLEOTIDE SEQUENCE</scope>
    <source>
        <strain evidence="2">HLG_WM_MAG_07</strain>
    </source>
</reference>
<feature type="domain" description="DUF403" evidence="1">
    <location>
        <begin position="1"/>
        <end position="306"/>
    </location>
</feature>
<dbReference type="AlphaFoldDB" id="A0A6S6U288"/>
<dbReference type="EMBL" id="CACVAY010000150">
    <property type="protein sequence ID" value="CAA6828655.1"/>
    <property type="molecule type" value="Genomic_DNA"/>
</dbReference>
<gene>
    <name evidence="2" type="ORF">HELGO_WM27033</name>
</gene>
<accession>A0A6S6U288</accession>
<evidence type="ECO:0000259" key="1">
    <source>
        <dbReference type="Pfam" id="PF04168"/>
    </source>
</evidence>
<organism evidence="2">
    <name type="scientific">uncultured Thiotrichaceae bacterium</name>
    <dbReference type="NCBI Taxonomy" id="298394"/>
    <lineage>
        <taxon>Bacteria</taxon>
        <taxon>Pseudomonadati</taxon>
        <taxon>Pseudomonadota</taxon>
        <taxon>Gammaproteobacteria</taxon>
        <taxon>Thiotrichales</taxon>
        <taxon>Thiotrichaceae</taxon>
        <taxon>environmental samples</taxon>
    </lineage>
</organism>
<dbReference type="PANTHER" id="PTHR34595">
    <property type="entry name" value="BLR5612 PROTEIN"/>
    <property type="match status" value="1"/>
</dbReference>
<dbReference type="Pfam" id="PF04168">
    <property type="entry name" value="Alpha-E"/>
    <property type="match status" value="1"/>
</dbReference>
<dbReference type="InterPro" id="IPR051680">
    <property type="entry name" value="ATP-dep_Glu-Cys_Ligase-2"/>
</dbReference>